<dbReference type="KEGG" id="nch:A0U93_08645"/>
<feature type="transmembrane region" description="Helical" evidence="1">
    <location>
        <begin position="88"/>
        <end position="110"/>
    </location>
</feature>
<evidence type="ECO:0000313" key="3">
    <source>
        <dbReference type="Proteomes" id="UP000188604"/>
    </source>
</evidence>
<sequence>MPSLRPETFIAIGVVLVVLGVLAWIDAVMATLASVVVLGVLLVVAGIAQLAQVFAHRRVAVQNQWLAALGGVLYILGGLLMIEEPATGSVFLTAFLAGCLIFAGIARAVWISGHRTVGNWWSILLSAIITLLVGILIWATLPWSGLFLIGTLIAIELIIAGVSAVMFGLALRKQA</sequence>
<feature type="transmembrane region" description="Helical" evidence="1">
    <location>
        <begin position="65"/>
        <end position="82"/>
    </location>
</feature>
<dbReference type="Proteomes" id="UP000188604">
    <property type="component" value="Chromosome"/>
</dbReference>
<keyword evidence="1" id="KW-1133">Transmembrane helix</keyword>
<evidence type="ECO:0000256" key="1">
    <source>
        <dbReference type="SAM" id="Phobius"/>
    </source>
</evidence>
<feature type="transmembrane region" description="Helical" evidence="1">
    <location>
        <begin position="122"/>
        <end position="141"/>
    </location>
</feature>
<keyword evidence="1" id="KW-0812">Transmembrane</keyword>
<dbReference type="OrthoDB" id="9815400at2"/>
<keyword evidence="1" id="KW-0472">Membrane</keyword>
<dbReference type="Pfam" id="PF03729">
    <property type="entry name" value="DUF308"/>
    <property type="match status" value="2"/>
</dbReference>
<evidence type="ECO:0000313" key="2">
    <source>
        <dbReference type="EMBL" id="AQS89402.1"/>
    </source>
</evidence>
<dbReference type="GO" id="GO:0005886">
    <property type="term" value="C:plasma membrane"/>
    <property type="evidence" value="ECO:0007669"/>
    <property type="project" value="TreeGrafter"/>
</dbReference>
<gene>
    <name evidence="2" type="ORF">A0U93_08645</name>
</gene>
<dbReference type="AlphaFoldDB" id="A0A1U9KUH8"/>
<dbReference type="EMBL" id="CP014691">
    <property type="protein sequence ID" value="AQS89402.1"/>
    <property type="molecule type" value="Genomic_DNA"/>
</dbReference>
<name>A0A1U9KUH8_9PROT</name>
<reference evidence="2 3" key="1">
    <citation type="submission" date="2016-03" db="EMBL/GenBank/DDBJ databases">
        <title>Acetic acid bacteria sequencing.</title>
        <authorList>
            <person name="Brandt J."/>
            <person name="Jakob F."/>
            <person name="Vogel R.F."/>
        </authorList>
    </citation>
    <scope>NUCLEOTIDE SEQUENCE [LARGE SCALE GENOMIC DNA]</scope>
    <source>
        <strain evidence="2 3">NBRC 101099</strain>
    </source>
</reference>
<dbReference type="PANTHER" id="PTHR34989:SF1">
    <property type="entry name" value="PROTEIN HDED"/>
    <property type="match status" value="1"/>
</dbReference>
<dbReference type="PANTHER" id="PTHR34989">
    <property type="entry name" value="PROTEIN HDED"/>
    <property type="match status" value="1"/>
</dbReference>
<feature type="transmembrane region" description="Helical" evidence="1">
    <location>
        <begin position="31"/>
        <end position="53"/>
    </location>
</feature>
<protein>
    <submittedName>
        <fullName evidence="2">HdeD</fullName>
    </submittedName>
</protein>
<keyword evidence="3" id="KW-1185">Reference proteome</keyword>
<feature type="transmembrane region" description="Helical" evidence="1">
    <location>
        <begin position="147"/>
        <end position="171"/>
    </location>
</feature>
<feature type="transmembrane region" description="Helical" evidence="1">
    <location>
        <begin position="7"/>
        <end position="25"/>
    </location>
</feature>
<organism evidence="2 3">
    <name type="scientific">Neoasaia chiangmaiensis</name>
    <dbReference type="NCBI Taxonomy" id="320497"/>
    <lineage>
        <taxon>Bacteria</taxon>
        <taxon>Pseudomonadati</taxon>
        <taxon>Pseudomonadota</taxon>
        <taxon>Alphaproteobacteria</taxon>
        <taxon>Acetobacterales</taxon>
        <taxon>Acetobacteraceae</taxon>
        <taxon>Neoasaia</taxon>
    </lineage>
</organism>
<dbReference type="InterPro" id="IPR005325">
    <property type="entry name" value="DUF308_memb"/>
</dbReference>
<dbReference type="InterPro" id="IPR052712">
    <property type="entry name" value="Acid_resist_chaperone_HdeD"/>
</dbReference>
<proteinExistence type="predicted"/>
<dbReference type="STRING" id="320497.A0U93_08645"/>
<accession>A0A1U9KUH8</accession>